<dbReference type="InterPro" id="IPR036390">
    <property type="entry name" value="WH_DNA-bd_sf"/>
</dbReference>
<evidence type="ECO:0000256" key="1">
    <source>
        <dbReference type="ARBA" id="ARBA00023015"/>
    </source>
</evidence>
<proteinExistence type="predicted"/>
<evidence type="ECO:0000313" key="6">
    <source>
        <dbReference type="Proteomes" id="UP000540698"/>
    </source>
</evidence>
<evidence type="ECO:0000256" key="3">
    <source>
        <dbReference type="ARBA" id="ARBA00023163"/>
    </source>
</evidence>
<dbReference type="InterPro" id="IPR036388">
    <property type="entry name" value="WH-like_DNA-bd_sf"/>
</dbReference>
<protein>
    <submittedName>
        <fullName evidence="5">Helix-turn-helix transcriptional regulator</fullName>
    </submittedName>
</protein>
<evidence type="ECO:0000313" key="5">
    <source>
        <dbReference type="EMBL" id="NKY25967.1"/>
    </source>
</evidence>
<gene>
    <name evidence="5" type="ORF">HGB38_07000</name>
</gene>
<dbReference type="Proteomes" id="UP000540698">
    <property type="component" value="Unassembled WGS sequence"/>
</dbReference>
<dbReference type="GO" id="GO:0003677">
    <property type="term" value="F:DNA binding"/>
    <property type="evidence" value="ECO:0007669"/>
    <property type="project" value="UniProtKB-KW"/>
</dbReference>
<dbReference type="PANTHER" id="PTHR33204">
    <property type="entry name" value="TRANSCRIPTIONAL REGULATOR, MARR FAMILY"/>
    <property type="match status" value="1"/>
</dbReference>
<dbReference type="AlphaFoldDB" id="A0A7X6L1G9"/>
<dbReference type="PROSITE" id="PS51118">
    <property type="entry name" value="HTH_HXLR"/>
    <property type="match status" value="1"/>
</dbReference>
<accession>A0A7X6L1G9</accession>
<comment type="caution">
    <text evidence="5">The sequence shown here is derived from an EMBL/GenBank/DDBJ whole genome shotgun (WGS) entry which is preliminary data.</text>
</comment>
<evidence type="ECO:0000256" key="2">
    <source>
        <dbReference type="ARBA" id="ARBA00023125"/>
    </source>
</evidence>
<organism evidence="5 6">
    <name type="scientific">Nocardia gamkensis</name>
    <dbReference type="NCBI Taxonomy" id="352869"/>
    <lineage>
        <taxon>Bacteria</taxon>
        <taxon>Bacillati</taxon>
        <taxon>Actinomycetota</taxon>
        <taxon>Actinomycetes</taxon>
        <taxon>Mycobacteriales</taxon>
        <taxon>Nocardiaceae</taxon>
        <taxon>Nocardia</taxon>
    </lineage>
</organism>
<dbReference type="SUPFAM" id="SSF46785">
    <property type="entry name" value="Winged helix' DNA-binding domain"/>
    <property type="match status" value="1"/>
</dbReference>
<feature type="domain" description="HTH hxlR-type" evidence="4">
    <location>
        <begin position="19"/>
        <end position="111"/>
    </location>
</feature>
<dbReference type="Gene3D" id="1.10.10.10">
    <property type="entry name" value="Winged helix-like DNA-binding domain superfamily/Winged helix DNA-binding domain"/>
    <property type="match status" value="1"/>
</dbReference>
<dbReference type="InterPro" id="IPR002577">
    <property type="entry name" value="HTH_HxlR"/>
</dbReference>
<reference evidence="5 6" key="1">
    <citation type="submission" date="2020-04" db="EMBL/GenBank/DDBJ databases">
        <title>MicrobeNet Type strains.</title>
        <authorList>
            <person name="Nicholson A.C."/>
        </authorList>
    </citation>
    <scope>NUCLEOTIDE SEQUENCE [LARGE SCALE GENOMIC DNA]</scope>
    <source>
        <strain evidence="5 6">DSM 44956</strain>
    </source>
</reference>
<dbReference type="Pfam" id="PF01638">
    <property type="entry name" value="HxlR"/>
    <property type="match status" value="1"/>
</dbReference>
<name>A0A7X6L1G9_9NOCA</name>
<keyword evidence="6" id="KW-1185">Reference proteome</keyword>
<keyword evidence="1" id="KW-0805">Transcription regulation</keyword>
<dbReference type="EMBL" id="JAAXOS010000003">
    <property type="protein sequence ID" value="NKY25967.1"/>
    <property type="molecule type" value="Genomic_DNA"/>
</dbReference>
<sequence>MEATAPRPGRPVRGSTSGRPIMALFDLIGRRWMLRIIWELDRADHPPTFRELRTACGDISSSVLTRRLHELVEARIVEHVTGYALTPLGRGLVRHLEPVTEWAETWAEQLH</sequence>
<dbReference type="PANTHER" id="PTHR33204:SF37">
    <property type="entry name" value="HTH-TYPE TRANSCRIPTIONAL REGULATOR YODB"/>
    <property type="match status" value="1"/>
</dbReference>
<evidence type="ECO:0000259" key="4">
    <source>
        <dbReference type="PROSITE" id="PS51118"/>
    </source>
</evidence>
<keyword evidence="2" id="KW-0238">DNA-binding</keyword>
<keyword evidence="3" id="KW-0804">Transcription</keyword>